<dbReference type="InterPro" id="IPR011990">
    <property type="entry name" value="TPR-like_helical_dom_sf"/>
</dbReference>
<keyword evidence="3" id="KW-0732">Signal</keyword>
<dbReference type="eggNOG" id="COG0446">
    <property type="taxonomic scope" value="Bacteria"/>
</dbReference>
<keyword evidence="5" id="KW-0998">Cell outer membrane</keyword>
<dbReference type="STRING" id="1121895.GCA_000378485_00604"/>
<proteinExistence type="inferred from homology"/>
<evidence type="ECO:0000313" key="8">
    <source>
        <dbReference type="EMBL" id="KGO88694.1"/>
    </source>
</evidence>
<comment type="subcellular location">
    <subcellularLocation>
        <location evidence="1">Cell outer membrane</location>
    </subcellularLocation>
</comment>
<gene>
    <name evidence="8" type="ORF">Q765_02000</name>
</gene>
<evidence type="ECO:0000256" key="5">
    <source>
        <dbReference type="ARBA" id="ARBA00023237"/>
    </source>
</evidence>
<evidence type="ECO:0000256" key="3">
    <source>
        <dbReference type="ARBA" id="ARBA00022729"/>
    </source>
</evidence>
<dbReference type="InterPro" id="IPR012944">
    <property type="entry name" value="SusD_RagB_dom"/>
</dbReference>
<dbReference type="AlphaFoldDB" id="A0A0A2M8X2"/>
<keyword evidence="9" id="KW-1185">Reference proteome</keyword>
<evidence type="ECO:0000256" key="1">
    <source>
        <dbReference type="ARBA" id="ARBA00004442"/>
    </source>
</evidence>
<dbReference type="EMBL" id="JRLX01000001">
    <property type="protein sequence ID" value="KGO88694.1"/>
    <property type="molecule type" value="Genomic_DNA"/>
</dbReference>
<dbReference type="InterPro" id="IPR033985">
    <property type="entry name" value="SusD-like_N"/>
</dbReference>
<dbReference type="Pfam" id="PF07980">
    <property type="entry name" value="SusD_RagB"/>
    <property type="match status" value="1"/>
</dbReference>
<sequence>MKTRNFNRGVVTVAAALMLMACSKEYLEVTPTGQYEEDNYYQNQTQAYSGLISVYDIMKKQAGGFENMVAMLNAGSDDFYAGGGSSTDGAGIQGFSNYQINSNTIPRSFWSDFYQGISRANVLLVKLPAVPMDDALKTRYAAEAKALRAYYYFQLVTMFGEVPFYTTNLTSAEFYTIEKSQTSVVYAQIEQDLTEAIADLPPTVNLATEAGRFSKAAAQALLGKVFLYEGKNAQAVPLFAEVNGTPGQTSQYGNKLLANFSDLWVISNKFNTESILEAQYTNKSSSTWDNWGSGSDEGNSLNQMIGPRGYSKPSGSNAPDYYPGWAFNPVTTDLANAMRNDPRFAATIADLNPLVAAGSASYSPAYQDTGYFLKKFMPNLADRTTEAGTVELNFRQNMYVIRLADTYLMEAEALGGTGARAQALLDAVRSRVNLPSVPVSITAIYNERRMELAGEGHRWLDLVRTGRAATVLASRGFIAGKHEHWPIPLKETENTRITQNPAYN</sequence>
<evidence type="ECO:0000313" key="9">
    <source>
        <dbReference type="Proteomes" id="UP000030152"/>
    </source>
</evidence>
<keyword evidence="4" id="KW-0472">Membrane</keyword>
<dbReference type="Pfam" id="PF14322">
    <property type="entry name" value="SusD-like_3"/>
    <property type="match status" value="1"/>
</dbReference>
<dbReference type="RefSeq" id="WP_020211729.1">
    <property type="nucleotide sequence ID" value="NZ_JRLX01000001.1"/>
</dbReference>
<feature type="domain" description="RagB/SusD" evidence="6">
    <location>
        <begin position="341"/>
        <end position="469"/>
    </location>
</feature>
<comment type="similarity">
    <text evidence="2">Belongs to the SusD family.</text>
</comment>
<dbReference type="Gene3D" id="1.25.40.390">
    <property type="match status" value="1"/>
</dbReference>
<protein>
    <submittedName>
        <fullName evidence="8">Carbohydrate-binding protein SusD</fullName>
    </submittedName>
</protein>
<dbReference type="PROSITE" id="PS51257">
    <property type="entry name" value="PROKAR_LIPOPROTEIN"/>
    <property type="match status" value="1"/>
</dbReference>
<accession>A0A0A2M8X2</accession>
<comment type="caution">
    <text evidence="8">The sequence shown here is derived from an EMBL/GenBank/DDBJ whole genome shotgun (WGS) entry which is preliminary data.</text>
</comment>
<evidence type="ECO:0000256" key="4">
    <source>
        <dbReference type="ARBA" id="ARBA00023136"/>
    </source>
</evidence>
<dbReference type="GO" id="GO:0009279">
    <property type="term" value="C:cell outer membrane"/>
    <property type="evidence" value="ECO:0007669"/>
    <property type="project" value="UniProtKB-SubCell"/>
</dbReference>
<evidence type="ECO:0000256" key="2">
    <source>
        <dbReference type="ARBA" id="ARBA00006275"/>
    </source>
</evidence>
<dbReference type="OrthoDB" id="5694214at2"/>
<dbReference type="CDD" id="cd08977">
    <property type="entry name" value="SusD"/>
    <property type="match status" value="1"/>
</dbReference>
<dbReference type="SUPFAM" id="SSF48452">
    <property type="entry name" value="TPR-like"/>
    <property type="match status" value="1"/>
</dbReference>
<organism evidence="8 9">
    <name type="scientific">Flavobacterium rivuli WB 3.3-2 = DSM 21788</name>
    <dbReference type="NCBI Taxonomy" id="1121895"/>
    <lineage>
        <taxon>Bacteria</taxon>
        <taxon>Pseudomonadati</taxon>
        <taxon>Bacteroidota</taxon>
        <taxon>Flavobacteriia</taxon>
        <taxon>Flavobacteriales</taxon>
        <taxon>Flavobacteriaceae</taxon>
        <taxon>Flavobacterium</taxon>
    </lineage>
</organism>
<feature type="domain" description="SusD-like N-terminal" evidence="7">
    <location>
        <begin position="98"/>
        <end position="227"/>
    </location>
</feature>
<dbReference type="Proteomes" id="UP000030152">
    <property type="component" value="Unassembled WGS sequence"/>
</dbReference>
<evidence type="ECO:0000259" key="7">
    <source>
        <dbReference type="Pfam" id="PF14322"/>
    </source>
</evidence>
<name>A0A0A2M8X2_9FLAO</name>
<evidence type="ECO:0000259" key="6">
    <source>
        <dbReference type="Pfam" id="PF07980"/>
    </source>
</evidence>
<reference evidence="8 9" key="1">
    <citation type="submission" date="2013-09" db="EMBL/GenBank/DDBJ databases">
        <authorList>
            <person name="Zeng Z."/>
            <person name="Chen C."/>
        </authorList>
    </citation>
    <scope>NUCLEOTIDE SEQUENCE [LARGE SCALE GENOMIC DNA]</scope>
    <source>
        <strain evidence="8 9">WB 3.3-2</strain>
    </source>
</reference>